<organism evidence="2 3">
    <name type="scientific">Ottowia testudinis</name>
    <dbReference type="NCBI Taxonomy" id="2816950"/>
    <lineage>
        <taxon>Bacteria</taxon>
        <taxon>Pseudomonadati</taxon>
        <taxon>Pseudomonadota</taxon>
        <taxon>Betaproteobacteria</taxon>
        <taxon>Burkholderiales</taxon>
        <taxon>Comamonadaceae</taxon>
        <taxon>Ottowia</taxon>
    </lineage>
</organism>
<dbReference type="InterPro" id="IPR006016">
    <property type="entry name" value="UspA"/>
</dbReference>
<dbReference type="CDD" id="cd23659">
    <property type="entry name" value="USP_At3g01520-like"/>
    <property type="match status" value="1"/>
</dbReference>
<evidence type="ECO:0000313" key="3">
    <source>
        <dbReference type="Proteomes" id="UP000663903"/>
    </source>
</evidence>
<evidence type="ECO:0000259" key="1">
    <source>
        <dbReference type="Pfam" id="PF00582"/>
    </source>
</evidence>
<proteinExistence type="predicted"/>
<gene>
    <name evidence="2" type="ORF">J1M35_09670</name>
</gene>
<dbReference type="EMBL" id="CP071796">
    <property type="protein sequence ID" value="QTD47103.1"/>
    <property type="molecule type" value="Genomic_DNA"/>
</dbReference>
<dbReference type="InterPro" id="IPR014729">
    <property type="entry name" value="Rossmann-like_a/b/a_fold"/>
</dbReference>
<protein>
    <submittedName>
        <fullName evidence="2">Universal stress protein</fullName>
    </submittedName>
</protein>
<dbReference type="AlphaFoldDB" id="A0A975H4P5"/>
<dbReference type="Pfam" id="PF00582">
    <property type="entry name" value="Usp"/>
    <property type="match status" value="1"/>
</dbReference>
<dbReference type="PANTHER" id="PTHR31964">
    <property type="entry name" value="ADENINE NUCLEOTIDE ALPHA HYDROLASES-LIKE SUPERFAMILY PROTEIN"/>
    <property type="match status" value="1"/>
</dbReference>
<feature type="domain" description="UspA" evidence="1">
    <location>
        <begin position="2"/>
        <end position="140"/>
    </location>
</feature>
<dbReference type="Gene3D" id="3.40.50.620">
    <property type="entry name" value="HUPs"/>
    <property type="match status" value="1"/>
</dbReference>
<keyword evidence="3" id="KW-1185">Reference proteome</keyword>
<dbReference type="SUPFAM" id="SSF52402">
    <property type="entry name" value="Adenine nucleotide alpha hydrolases-like"/>
    <property type="match status" value="1"/>
</dbReference>
<evidence type="ECO:0000313" key="2">
    <source>
        <dbReference type="EMBL" id="QTD47103.1"/>
    </source>
</evidence>
<dbReference type="PANTHER" id="PTHR31964:SF113">
    <property type="entry name" value="USPA DOMAIN-CONTAINING PROTEIN"/>
    <property type="match status" value="1"/>
</dbReference>
<dbReference type="RefSeq" id="WP_208010999.1">
    <property type="nucleotide sequence ID" value="NZ_CP071796.1"/>
</dbReference>
<accession>A0A975H4P5</accession>
<dbReference type="Proteomes" id="UP000663903">
    <property type="component" value="Chromosome"/>
</dbReference>
<name>A0A975H4P5_9BURK</name>
<dbReference type="KEGG" id="otd:J1M35_09670"/>
<reference evidence="2" key="1">
    <citation type="submission" date="2021-03" db="EMBL/GenBank/DDBJ databases">
        <title>Ottowia sp. 27C isolated from the cloaca of a Giant Asian pond turtle (Heosemys grandis).</title>
        <authorList>
            <person name="Spergser J."/>
            <person name="Busse H.-J."/>
        </authorList>
    </citation>
    <scope>NUCLEOTIDE SEQUENCE</scope>
    <source>
        <strain evidence="2">27C</strain>
    </source>
</reference>
<sequence length="146" mass="15505">MKILLPVDGTELSLHETRFALQLLREGLKASFVLANVQEPATFYEIVTAQSPELIEGAAMEAGEDLMAPAARLLDEAGVPYEAAVVSGDPAQAMLELIEIHRCDMVVMGSRALGPIRRLLEGGSVSQRVVQGSSVPVLLVTPPAAD</sequence>